<keyword evidence="2" id="KW-0732">Signal</keyword>
<protein>
    <submittedName>
        <fullName evidence="4">ABC-type branched-chain amino acid transport system, substrate-binding protein</fullName>
    </submittedName>
</protein>
<organism evidence="4 5">
    <name type="scientific">Sphingobacterium nematocida</name>
    <dbReference type="NCBI Taxonomy" id="1513896"/>
    <lineage>
        <taxon>Bacteria</taxon>
        <taxon>Pseudomonadati</taxon>
        <taxon>Bacteroidota</taxon>
        <taxon>Sphingobacteriia</taxon>
        <taxon>Sphingobacteriales</taxon>
        <taxon>Sphingobacteriaceae</taxon>
        <taxon>Sphingobacterium</taxon>
    </lineage>
</organism>
<comment type="similarity">
    <text evidence="1">Belongs to the leucine-binding protein family.</text>
</comment>
<gene>
    <name evidence="4" type="ORF">SAMN05660841_00829</name>
</gene>
<dbReference type="Proteomes" id="UP000190150">
    <property type="component" value="Unassembled WGS sequence"/>
</dbReference>
<evidence type="ECO:0000313" key="5">
    <source>
        <dbReference type="Proteomes" id="UP000190150"/>
    </source>
</evidence>
<dbReference type="Pfam" id="PF13458">
    <property type="entry name" value="Peripla_BP_6"/>
    <property type="match status" value="1"/>
</dbReference>
<name>A0A1T5BNP4_9SPHI</name>
<evidence type="ECO:0000259" key="3">
    <source>
        <dbReference type="Pfam" id="PF13458"/>
    </source>
</evidence>
<dbReference type="OrthoDB" id="947273at2"/>
<evidence type="ECO:0000256" key="1">
    <source>
        <dbReference type="ARBA" id="ARBA00010062"/>
    </source>
</evidence>
<dbReference type="InterPro" id="IPR028081">
    <property type="entry name" value="Leu-bd"/>
</dbReference>
<dbReference type="STRING" id="1513896.SAMN05660841_00829"/>
<dbReference type="EMBL" id="FUZF01000002">
    <property type="protein sequence ID" value="SKB48737.1"/>
    <property type="molecule type" value="Genomic_DNA"/>
</dbReference>
<keyword evidence="5" id="KW-1185">Reference proteome</keyword>
<accession>A0A1T5BNP4</accession>
<dbReference type="RefSeq" id="WP_079641460.1">
    <property type="nucleotide sequence ID" value="NZ_FUZF01000002.1"/>
</dbReference>
<reference evidence="5" key="1">
    <citation type="submission" date="2017-02" db="EMBL/GenBank/DDBJ databases">
        <authorList>
            <person name="Varghese N."/>
            <person name="Submissions S."/>
        </authorList>
    </citation>
    <scope>NUCLEOTIDE SEQUENCE [LARGE SCALE GENOMIC DNA]</scope>
    <source>
        <strain evidence="5">DSM 24091</strain>
    </source>
</reference>
<feature type="domain" description="Leucine-binding protein" evidence="3">
    <location>
        <begin position="52"/>
        <end position="311"/>
    </location>
</feature>
<dbReference type="Gene3D" id="3.40.50.2300">
    <property type="match status" value="2"/>
</dbReference>
<proteinExistence type="inferred from homology"/>
<evidence type="ECO:0000313" key="4">
    <source>
        <dbReference type="EMBL" id="SKB48737.1"/>
    </source>
</evidence>
<sequence>MKIAVLIPSSTTHPQLGYDFYLSLQYALAQHDIVVEWMSASIGFGVDDVDMLAKAEDLLLNKGADLLVAFADYPKISKLFPLLEAVNKELVVVNMGAKLPLDWHPHPLVFHLSLQESLLAYVTGKTIYEEGSKQLVLASNYYEGGYAPCQLVVDAFMQEGGEVIYNFIPHSKGEAFSLEPLTTYLTESKNNLTIFASYSNPLTTVFWQQWSQQCFSQEHGLWGSSTFLMESLVNHRDVLIHNNQTSGFIAWDRALDNEENTLFLRVFEQKLNRVASCFAALGWDAGLLIAKALQDKQGNSSFSLIASMADLAGPIRLTRGEAIVDKDFLTLIAPVHQLSVIDKKIQYQTIAAMEMLSVWQDLKAQHPQPNQNGWFNTYLCS</sequence>
<dbReference type="InterPro" id="IPR028082">
    <property type="entry name" value="Peripla_BP_I"/>
</dbReference>
<dbReference type="SUPFAM" id="SSF53822">
    <property type="entry name" value="Periplasmic binding protein-like I"/>
    <property type="match status" value="1"/>
</dbReference>
<evidence type="ECO:0000256" key="2">
    <source>
        <dbReference type="ARBA" id="ARBA00022729"/>
    </source>
</evidence>
<dbReference type="AlphaFoldDB" id="A0A1T5BNP4"/>